<reference evidence="1 2" key="1">
    <citation type="submission" date="2020-02" db="EMBL/GenBank/DDBJ databases">
        <title>Comparative genomics of the hypocrealean fungal genus Beauvera.</title>
        <authorList>
            <person name="Showalter D.N."/>
            <person name="Bushley K.E."/>
            <person name="Rehner S.A."/>
        </authorList>
    </citation>
    <scope>NUCLEOTIDE SEQUENCE [LARGE SCALE GENOMIC DNA]</scope>
    <source>
        <strain evidence="1 2">ARSEF4384</strain>
    </source>
</reference>
<sequence>MESYLLDPRFPVLDAQLAPWMERKFGSFQVVAVATAELLATVLSFSINDAPAAAASCDERLADLSAP</sequence>
<dbReference type="Proteomes" id="UP001397290">
    <property type="component" value="Unassembled WGS sequence"/>
</dbReference>
<evidence type="ECO:0000313" key="1">
    <source>
        <dbReference type="EMBL" id="KAK8149748.1"/>
    </source>
</evidence>
<proteinExistence type="predicted"/>
<gene>
    <name evidence="1" type="ORF">G3M48_005666</name>
</gene>
<name>A0AAW0S5U5_9HYPO</name>
<comment type="caution">
    <text evidence="1">The sequence shown here is derived from an EMBL/GenBank/DDBJ whole genome shotgun (WGS) entry which is preliminary data.</text>
</comment>
<protein>
    <submittedName>
        <fullName evidence="1">Uncharacterized protein</fullName>
    </submittedName>
</protein>
<dbReference type="EMBL" id="JAAHCF010000038">
    <property type="protein sequence ID" value="KAK8149748.1"/>
    <property type="molecule type" value="Genomic_DNA"/>
</dbReference>
<dbReference type="AlphaFoldDB" id="A0AAW0S5U5"/>
<organism evidence="1 2">
    <name type="scientific">Beauveria asiatica</name>
    <dbReference type="NCBI Taxonomy" id="1069075"/>
    <lineage>
        <taxon>Eukaryota</taxon>
        <taxon>Fungi</taxon>
        <taxon>Dikarya</taxon>
        <taxon>Ascomycota</taxon>
        <taxon>Pezizomycotina</taxon>
        <taxon>Sordariomycetes</taxon>
        <taxon>Hypocreomycetidae</taxon>
        <taxon>Hypocreales</taxon>
        <taxon>Cordycipitaceae</taxon>
        <taxon>Beauveria</taxon>
    </lineage>
</organism>
<accession>A0AAW0S5U5</accession>
<evidence type="ECO:0000313" key="2">
    <source>
        <dbReference type="Proteomes" id="UP001397290"/>
    </source>
</evidence>
<keyword evidence="2" id="KW-1185">Reference proteome</keyword>